<evidence type="ECO:0000313" key="12">
    <source>
        <dbReference type="EMBL" id="GMM37477.1"/>
    </source>
</evidence>
<dbReference type="Gene3D" id="2.60.120.1030">
    <property type="entry name" value="Clp1, DNA binding domain"/>
    <property type="match status" value="1"/>
</dbReference>
<dbReference type="PANTHER" id="PTHR12755:SF6">
    <property type="entry name" value="POLYRIBONUCLEOTIDE 5'-HYDROXYL-KINASE CLP1"/>
    <property type="match status" value="1"/>
</dbReference>
<dbReference type="HAMAP" id="MF_03035">
    <property type="entry name" value="Clp1"/>
    <property type="match status" value="1"/>
</dbReference>
<protein>
    <recommendedName>
        <fullName evidence="3">Polynucleotide 5'-hydroxyl-kinase GRC3</fullName>
    </recommendedName>
    <alternativeName>
        <fullName evidence="2">Polynucleotide 5'-hydroxyl-kinase grc3</fullName>
    </alternativeName>
</protein>
<proteinExistence type="inferred from homology"/>
<sequence length="502" mass="55493">MDSGGKSQVNIPAGSEWRFEVDFSQELTIKVVSGVVEINGTELPNNFDLKFKGVKLSIFCYQDSIIEYYGTFSSEYVSDESVVPQYVALHFALQNFRNKAATNNNLNAPRVLVIGGKDSGKTTLSKVLVSYAVKMDSFPMVVNLDPQEGVYTMPGALSATVVNDVLDVEQGWGQSILSGASAFHPTQPAVTYYGYDHINSNPSYYRYNIQKLASVVDKRLENDEMVRQTGVIIDTPALTNKDSSLIEEIVEAFSVNLIIVLGNERLFIDLKKTFSEKIYESLDGQKQFFNVLKFSKSGGCVDKDDAFIRARQQSLIKQYFYGDRKQVLSPYTITSIDYSRLSVYRIVESNKVNTTSATDNSENLDASSVLPIGMDAEEKALLEELEQSKADAAVMSASTVKKEQEKEEVPISEAPAEPEAIVTDGELIEKLEPESSSLQNAVIAFVHADIDEPMTKVLDSGVLCFGYISDANDLKKKLSVLLPVQGNLPNKTIVFGGFRYVD</sequence>
<comment type="caution">
    <text evidence="12">The sequence shown here is derived from an EMBL/GenBank/DDBJ whole genome shotgun (WGS) entry which is preliminary data.</text>
</comment>
<evidence type="ECO:0000259" key="10">
    <source>
        <dbReference type="Pfam" id="PF16573"/>
    </source>
</evidence>
<dbReference type="SUPFAM" id="SSF52540">
    <property type="entry name" value="P-loop containing nucleoside triphosphate hydrolases"/>
    <property type="match status" value="1"/>
</dbReference>
<evidence type="ECO:0000256" key="4">
    <source>
        <dbReference type="ARBA" id="ARBA00022664"/>
    </source>
</evidence>
<evidence type="ECO:0000256" key="6">
    <source>
        <dbReference type="ARBA" id="ARBA00022840"/>
    </source>
</evidence>
<keyword evidence="7 8" id="KW-0539">Nucleus</keyword>
<evidence type="ECO:0000256" key="3">
    <source>
        <dbReference type="ARBA" id="ARBA00019824"/>
    </source>
</evidence>
<comment type="subunit">
    <text evidence="8">Component of a pre-mRNA cleavage factor complex. Interacts directly with PCF11.</text>
</comment>
<dbReference type="PANTHER" id="PTHR12755">
    <property type="entry name" value="CLEAVAGE/POLYADENYLATION FACTOR IA SUBUNIT CLP1P"/>
    <property type="match status" value="1"/>
</dbReference>
<feature type="binding site" evidence="8">
    <location>
        <begin position="118"/>
        <end position="123"/>
    </location>
    <ligand>
        <name>ATP</name>
        <dbReference type="ChEBI" id="CHEBI:30616"/>
    </ligand>
</feature>
<dbReference type="InterPro" id="IPR027417">
    <property type="entry name" value="P-loop_NTPase"/>
</dbReference>
<name>A0AAV5QSU4_9ASCO</name>
<dbReference type="Pfam" id="PF06807">
    <property type="entry name" value="Clp1"/>
    <property type="match status" value="1"/>
</dbReference>
<dbReference type="GO" id="GO:0051731">
    <property type="term" value="F:polynucleotide 5'-hydroxyl-kinase activity"/>
    <property type="evidence" value="ECO:0007669"/>
    <property type="project" value="InterPro"/>
</dbReference>
<comment type="similarity">
    <text evidence="8">Belongs to the Clp1 family. Clp1 subfamily.</text>
</comment>
<dbReference type="InterPro" id="IPR010655">
    <property type="entry name" value="Clp1_C"/>
</dbReference>
<dbReference type="Pfam" id="PF16575">
    <property type="entry name" value="CLP1_P"/>
    <property type="match status" value="1"/>
</dbReference>
<organism evidence="12 13">
    <name type="scientific">Saccharomycopsis crataegensis</name>
    <dbReference type="NCBI Taxonomy" id="43959"/>
    <lineage>
        <taxon>Eukaryota</taxon>
        <taxon>Fungi</taxon>
        <taxon>Dikarya</taxon>
        <taxon>Ascomycota</taxon>
        <taxon>Saccharomycotina</taxon>
        <taxon>Saccharomycetes</taxon>
        <taxon>Saccharomycopsidaceae</taxon>
        <taxon>Saccharomycopsis</taxon>
    </lineage>
</organism>
<comment type="function">
    <text evidence="8">Required for endonucleolytic cleavage during polyadenylation-dependent pre-mRNA 3'-end formation.</text>
</comment>
<dbReference type="GO" id="GO:0005524">
    <property type="term" value="F:ATP binding"/>
    <property type="evidence" value="ECO:0007669"/>
    <property type="project" value="UniProtKB-UniRule"/>
</dbReference>
<evidence type="ECO:0000259" key="11">
    <source>
        <dbReference type="Pfam" id="PF16575"/>
    </source>
</evidence>
<comment type="subcellular location">
    <subcellularLocation>
        <location evidence="1 8">Nucleus</location>
    </subcellularLocation>
</comment>
<keyword evidence="5 8" id="KW-0547">Nucleotide-binding</keyword>
<evidence type="ECO:0000256" key="1">
    <source>
        <dbReference type="ARBA" id="ARBA00004123"/>
    </source>
</evidence>
<feature type="domain" description="Clp1 N-terminal" evidence="10">
    <location>
        <begin position="11"/>
        <end position="100"/>
    </location>
</feature>
<evidence type="ECO:0000259" key="9">
    <source>
        <dbReference type="Pfam" id="PF06807"/>
    </source>
</evidence>
<evidence type="ECO:0000256" key="8">
    <source>
        <dbReference type="HAMAP-Rule" id="MF_03035"/>
    </source>
</evidence>
<dbReference type="GO" id="GO:0031124">
    <property type="term" value="P:mRNA 3'-end processing"/>
    <property type="evidence" value="ECO:0007669"/>
    <property type="project" value="UniProtKB-UniRule"/>
</dbReference>
<dbReference type="Gene3D" id="3.40.50.300">
    <property type="entry name" value="P-loop containing nucleotide triphosphate hydrolases"/>
    <property type="match status" value="1"/>
</dbReference>
<dbReference type="InterPro" id="IPR032324">
    <property type="entry name" value="Clp1_N"/>
</dbReference>
<keyword evidence="13" id="KW-1185">Reference proteome</keyword>
<dbReference type="GO" id="GO:0005849">
    <property type="term" value="C:mRNA cleavage factor complex"/>
    <property type="evidence" value="ECO:0007669"/>
    <property type="project" value="UniProtKB-UniRule"/>
</dbReference>
<evidence type="ECO:0000256" key="5">
    <source>
        <dbReference type="ARBA" id="ARBA00022741"/>
    </source>
</evidence>
<dbReference type="GO" id="GO:0006388">
    <property type="term" value="P:tRNA splicing, via endonucleolytic cleavage and ligation"/>
    <property type="evidence" value="ECO:0007669"/>
    <property type="project" value="TreeGrafter"/>
</dbReference>
<dbReference type="Proteomes" id="UP001360560">
    <property type="component" value="Unassembled WGS sequence"/>
</dbReference>
<evidence type="ECO:0000256" key="7">
    <source>
        <dbReference type="ARBA" id="ARBA00023242"/>
    </source>
</evidence>
<feature type="binding site" evidence="8">
    <location>
        <position position="55"/>
    </location>
    <ligand>
        <name>ATP</name>
        <dbReference type="ChEBI" id="CHEBI:30616"/>
    </ligand>
</feature>
<keyword evidence="6 8" id="KW-0067">ATP-binding</keyword>
<dbReference type="AlphaFoldDB" id="A0AAV5QSU4"/>
<dbReference type="InterPro" id="IPR038238">
    <property type="entry name" value="Clp1_C_sf"/>
</dbReference>
<dbReference type="InterPro" id="IPR032319">
    <property type="entry name" value="CLP1_P"/>
</dbReference>
<evidence type="ECO:0000256" key="2">
    <source>
        <dbReference type="ARBA" id="ARBA00018706"/>
    </source>
</evidence>
<dbReference type="InterPro" id="IPR038239">
    <property type="entry name" value="Clp1_N_sf"/>
</dbReference>
<dbReference type="InterPro" id="IPR028606">
    <property type="entry name" value="Clp1"/>
</dbReference>
<feature type="domain" description="Clp1 C-terminal" evidence="9">
    <location>
        <begin position="328"/>
        <end position="502"/>
    </location>
</feature>
<gene>
    <name evidence="8" type="primary">CLP1</name>
    <name evidence="12" type="ORF">DASC09_048020</name>
</gene>
<accession>A0AAV5QSU4</accession>
<reference evidence="12 13" key="1">
    <citation type="journal article" date="2023" name="Elife">
        <title>Identification of key yeast species and microbe-microbe interactions impacting larval growth of Drosophila in the wild.</title>
        <authorList>
            <person name="Mure A."/>
            <person name="Sugiura Y."/>
            <person name="Maeda R."/>
            <person name="Honda K."/>
            <person name="Sakurai N."/>
            <person name="Takahashi Y."/>
            <person name="Watada M."/>
            <person name="Katoh T."/>
            <person name="Gotoh A."/>
            <person name="Gotoh Y."/>
            <person name="Taniguchi I."/>
            <person name="Nakamura K."/>
            <person name="Hayashi T."/>
            <person name="Katayama T."/>
            <person name="Uemura T."/>
            <person name="Hattori Y."/>
        </authorList>
    </citation>
    <scope>NUCLEOTIDE SEQUENCE [LARGE SCALE GENOMIC DNA]</scope>
    <source>
        <strain evidence="12 13">SC-9</strain>
    </source>
</reference>
<dbReference type="InterPro" id="IPR045116">
    <property type="entry name" value="Clp1/Grc3"/>
</dbReference>
<feature type="binding site" evidence="8">
    <location>
        <position position="16"/>
    </location>
    <ligand>
        <name>ATP</name>
        <dbReference type="ChEBI" id="CHEBI:30616"/>
    </ligand>
</feature>
<dbReference type="Pfam" id="PF16573">
    <property type="entry name" value="CLP1_N"/>
    <property type="match status" value="1"/>
</dbReference>
<keyword evidence="4 8" id="KW-0507">mRNA processing</keyword>
<dbReference type="Gene3D" id="2.40.30.330">
    <property type="entry name" value="Pre-mRNA cleavage complex subunit Clp1, C-terminal domain"/>
    <property type="match status" value="1"/>
</dbReference>
<feature type="domain" description="Clp1 P-loop" evidence="11">
    <location>
        <begin position="115"/>
        <end position="322"/>
    </location>
</feature>
<dbReference type="EMBL" id="BTFZ01000012">
    <property type="protein sequence ID" value="GMM37477.1"/>
    <property type="molecule type" value="Genomic_DNA"/>
</dbReference>
<evidence type="ECO:0000313" key="13">
    <source>
        <dbReference type="Proteomes" id="UP001360560"/>
    </source>
</evidence>